<evidence type="ECO:0000256" key="6">
    <source>
        <dbReference type="ARBA" id="ARBA00022917"/>
    </source>
</evidence>
<evidence type="ECO:0000256" key="5">
    <source>
        <dbReference type="ARBA" id="ARBA00022768"/>
    </source>
</evidence>
<reference evidence="9" key="1">
    <citation type="submission" date="2018-05" db="EMBL/GenBank/DDBJ databases">
        <authorList>
            <person name="Lanie J.A."/>
            <person name="Ng W.-L."/>
            <person name="Kazmierczak K.M."/>
            <person name="Andrzejewski T.M."/>
            <person name="Davidsen T.M."/>
            <person name="Wayne K.J."/>
            <person name="Tettelin H."/>
            <person name="Glass J.I."/>
            <person name="Rusch D."/>
            <person name="Podicherti R."/>
            <person name="Tsui H.-C.T."/>
            <person name="Winkler M.E."/>
        </authorList>
    </citation>
    <scope>NUCLEOTIDE SEQUENCE</scope>
</reference>
<dbReference type="AlphaFoldDB" id="A0A381T1L2"/>
<dbReference type="SUPFAM" id="SSF50249">
    <property type="entry name" value="Nucleic acid-binding proteins"/>
    <property type="match status" value="2"/>
</dbReference>
<dbReference type="InterPro" id="IPR001059">
    <property type="entry name" value="Transl_elong_P/YeiP_cen"/>
</dbReference>
<comment type="similarity">
    <text evidence="3">Belongs to the elongation factor P family.</text>
</comment>
<dbReference type="InterPro" id="IPR012340">
    <property type="entry name" value="NA-bd_OB-fold"/>
</dbReference>
<dbReference type="GO" id="GO:0003746">
    <property type="term" value="F:translation elongation factor activity"/>
    <property type="evidence" value="ECO:0007669"/>
    <property type="project" value="UniProtKB-KW"/>
</dbReference>
<dbReference type="PANTHER" id="PTHR30053">
    <property type="entry name" value="ELONGATION FACTOR P"/>
    <property type="match status" value="1"/>
</dbReference>
<proteinExistence type="inferred from homology"/>
<dbReference type="HAMAP" id="MF_00141">
    <property type="entry name" value="EF_P"/>
    <property type="match status" value="1"/>
</dbReference>
<keyword evidence="5" id="KW-0251">Elongation factor</keyword>
<dbReference type="GO" id="GO:0005829">
    <property type="term" value="C:cytosol"/>
    <property type="evidence" value="ECO:0007669"/>
    <property type="project" value="UniProtKB-ARBA"/>
</dbReference>
<comment type="subcellular location">
    <subcellularLocation>
        <location evidence="1">Cytoplasm</location>
    </subcellularLocation>
</comment>
<keyword evidence="4" id="KW-0963">Cytoplasm</keyword>
<dbReference type="NCBIfam" id="TIGR00038">
    <property type="entry name" value="efp"/>
    <property type="match status" value="1"/>
</dbReference>
<keyword evidence="6" id="KW-0648">Protein biosynthesis</keyword>
<accession>A0A381T1L2</accession>
<comment type="pathway">
    <text evidence="2">Protein biosynthesis; polypeptide chain elongation.</text>
</comment>
<protein>
    <recommendedName>
        <fullName evidence="10">Elongation factor P C-terminal domain-containing protein</fullName>
    </recommendedName>
</protein>
<dbReference type="InterPro" id="IPR020599">
    <property type="entry name" value="Transl_elong_fac_P/YeiP"/>
</dbReference>
<feature type="domain" description="Elongation factor P C-terminal" evidence="7">
    <location>
        <begin position="129"/>
        <end position="184"/>
    </location>
</feature>
<evidence type="ECO:0000259" key="8">
    <source>
        <dbReference type="SMART" id="SM01185"/>
    </source>
</evidence>
<dbReference type="SUPFAM" id="SSF50104">
    <property type="entry name" value="Translation proteins SH3-like domain"/>
    <property type="match status" value="1"/>
</dbReference>
<gene>
    <name evidence="9" type="ORF">METZ01_LOCUS62285</name>
</gene>
<dbReference type="PROSITE" id="PS01275">
    <property type="entry name" value="EFP"/>
    <property type="match status" value="1"/>
</dbReference>
<dbReference type="Pfam" id="PF08207">
    <property type="entry name" value="EFP_N"/>
    <property type="match status" value="1"/>
</dbReference>
<dbReference type="Pfam" id="PF09285">
    <property type="entry name" value="Elong-fact-P_C"/>
    <property type="match status" value="1"/>
</dbReference>
<evidence type="ECO:0000256" key="1">
    <source>
        <dbReference type="ARBA" id="ARBA00004496"/>
    </source>
</evidence>
<evidence type="ECO:0008006" key="10">
    <source>
        <dbReference type="Google" id="ProtNLM"/>
    </source>
</evidence>
<dbReference type="Gene3D" id="2.30.30.30">
    <property type="match status" value="1"/>
</dbReference>
<name>A0A381T1L2_9ZZZZ</name>
<dbReference type="SMART" id="SM01185">
    <property type="entry name" value="EFP"/>
    <property type="match status" value="1"/>
</dbReference>
<dbReference type="Pfam" id="PF01132">
    <property type="entry name" value="EFP"/>
    <property type="match status" value="1"/>
</dbReference>
<dbReference type="NCBIfam" id="NF001810">
    <property type="entry name" value="PRK00529.1"/>
    <property type="match status" value="1"/>
</dbReference>
<dbReference type="InterPro" id="IPR011768">
    <property type="entry name" value="Transl_elongation_fac_P"/>
</dbReference>
<dbReference type="CDD" id="cd05794">
    <property type="entry name" value="S1_EF-P_repeat_2"/>
    <property type="match status" value="1"/>
</dbReference>
<dbReference type="FunFam" id="2.40.50.140:FF:000004">
    <property type="entry name" value="Elongation factor P"/>
    <property type="match status" value="1"/>
</dbReference>
<organism evidence="9">
    <name type="scientific">marine metagenome</name>
    <dbReference type="NCBI Taxonomy" id="408172"/>
    <lineage>
        <taxon>unclassified sequences</taxon>
        <taxon>metagenomes</taxon>
        <taxon>ecological metagenomes</taxon>
    </lineage>
</organism>
<dbReference type="FunFam" id="2.30.30.30:FF:000003">
    <property type="entry name" value="Elongation factor P"/>
    <property type="match status" value="1"/>
</dbReference>
<sequence>MASTADIRNGSVIFHKKKRFKIIEFQHVKPGKGGAFVRTKLKDIQSGKNIDETFNAGTRLEFVRVDAKKMQFLYQDNDLFVFMDNDTYDQLNIDADTVADNMRYLIAGLNVDVLFDGTEILDIRLPANVVLNVVETEPGFKGNTATGATKPATVETGYSLNVPLFIEEGDSLKINTTNGEYIERAKI</sequence>
<dbReference type="CDD" id="cd04470">
    <property type="entry name" value="S1_EF-P_repeat_1"/>
    <property type="match status" value="1"/>
</dbReference>
<evidence type="ECO:0000313" key="9">
    <source>
        <dbReference type="EMBL" id="SVA09431.1"/>
    </source>
</evidence>
<dbReference type="PANTHER" id="PTHR30053:SF12">
    <property type="entry name" value="ELONGATION FACTOR P (EF-P) FAMILY PROTEIN"/>
    <property type="match status" value="1"/>
</dbReference>
<dbReference type="InterPro" id="IPR014722">
    <property type="entry name" value="Rib_uL2_dom2"/>
</dbReference>
<dbReference type="GO" id="GO:0043043">
    <property type="term" value="P:peptide biosynthetic process"/>
    <property type="evidence" value="ECO:0007669"/>
    <property type="project" value="InterPro"/>
</dbReference>
<dbReference type="Gene3D" id="2.40.50.140">
    <property type="entry name" value="Nucleic acid-binding proteins"/>
    <property type="match status" value="2"/>
</dbReference>
<evidence type="ECO:0000256" key="2">
    <source>
        <dbReference type="ARBA" id="ARBA00004815"/>
    </source>
</evidence>
<feature type="domain" description="Translation elongation factor P/YeiP central" evidence="8">
    <location>
        <begin position="67"/>
        <end position="121"/>
    </location>
</feature>
<evidence type="ECO:0000256" key="3">
    <source>
        <dbReference type="ARBA" id="ARBA00009479"/>
    </source>
</evidence>
<evidence type="ECO:0000259" key="7">
    <source>
        <dbReference type="SMART" id="SM00841"/>
    </source>
</evidence>
<evidence type="ECO:0000256" key="4">
    <source>
        <dbReference type="ARBA" id="ARBA00022490"/>
    </source>
</evidence>
<dbReference type="InterPro" id="IPR013852">
    <property type="entry name" value="Transl_elong_P/YeiP_CS"/>
</dbReference>
<dbReference type="PIRSF" id="PIRSF005901">
    <property type="entry name" value="EF-P"/>
    <property type="match status" value="1"/>
</dbReference>
<dbReference type="FunFam" id="2.40.50.140:FF:000009">
    <property type="entry name" value="Elongation factor P"/>
    <property type="match status" value="1"/>
</dbReference>
<dbReference type="SMART" id="SM00841">
    <property type="entry name" value="Elong-fact-P_C"/>
    <property type="match status" value="1"/>
</dbReference>
<dbReference type="UniPathway" id="UPA00345"/>
<dbReference type="InterPro" id="IPR008991">
    <property type="entry name" value="Translation_prot_SH3-like_sf"/>
</dbReference>
<dbReference type="InterPro" id="IPR013185">
    <property type="entry name" value="Transl_elong_KOW-like"/>
</dbReference>
<dbReference type="EMBL" id="UINC01003810">
    <property type="protein sequence ID" value="SVA09431.1"/>
    <property type="molecule type" value="Genomic_DNA"/>
</dbReference>
<dbReference type="InterPro" id="IPR015365">
    <property type="entry name" value="Elong-fact-P_C"/>
</dbReference>